<feature type="region of interest" description="Disordered" evidence="2">
    <location>
        <begin position="1519"/>
        <end position="1552"/>
    </location>
</feature>
<dbReference type="Pfam" id="PF14893">
    <property type="entry name" value="PNMA"/>
    <property type="match status" value="1"/>
</dbReference>
<feature type="region of interest" description="Disordered" evidence="2">
    <location>
        <begin position="1669"/>
        <end position="1712"/>
    </location>
</feature>
<dbReference type="InterPro" id="IPR001878">
    <property type="entry name" value="Znf_CCHC"/>
</dbReference>
<keyword evidence="1" id="KW-0863">Zinc-finger</keyword>
<dbReference type="PANTHER" id="PTHR23095:SF53">
    <property type="entry name" value="ZINC FINGER CCHC DOMAIN-CONTAINING PROTEIN 12-LIKE"/>
    <property type="match status" value="1"/>
</dbReference>
<dbReference type="PANTHER" id="PTHR23095">
    <property type="entry name" value="PARANEOPLASTIC ANTIGEN"/>
    <property type="match status" value="1"/>
</dbReference>
<keyword evidence="1" id="KW-0862">Zinc</keyword>
<feature type="compositionally biased region" description="Polar residues" evidence="2">
    <location>
        <begin position="1039"/>
        <end position="1052"/>
    </location>
</feature>
<dbReference type="Gene3D" id="2.40.70.10">
    <property type="entry name" value="Acid Proteases"/>
    <property type="match status" value="1"/>
</dbReference>
<dbReference type="Pfam" id="PF18758">
    <property type="entry name" value="KDZ"/>
    <property type="match status" value="1"/>
</dbReference>
<dbReference type="SUPFAM" id="SSF50630">
    <property type="entry name" value="Acid proteases"/>
    <property type="match status" value="1"/>
</dbReference>
<dbReference type="InterPro" id="IPR040564">
    <property type="entry name" value="CxC3-like"/>
</dbReference>
<feature type="compositionally biased region" description="Low complexity" evidence="2">
    <location>
        <begin position="1025"/>
        <end position="1035"/>
    </location>
</feature>
<dbReference type="InterPro" id="IPR026523">
    <property type="entry name" value="PNMA"/>
</dbReference>
<dbReference type="PROSITE" id="PS00141">
    <property type="entry name" value="ASP_PROTEASE"/>
    <property type="match status" value="1"/>
</dbReference>
<feature type="compositionally biased region" description="Basic and acidic residues" evidence="2">
    <location>
        <begin position="1531"/>
        <end position="1545"/>
    </location>
</feature>
<dbReference type="GO" id="GO:0003676">
    <property type="term" value="F:nucleic acid binding"/>
    <property type="evidence" value="ECO:0007669"/>
    <property type="project" value="InterPro"/>
</dbReference>
<dbReference type="GO" id="GO:0004190">
    <property type="term" value="F:aspartic-type endopeptidase activity"/>
    <property type="evidence" value="ECO:0007669"/>
    <property type="project" value="InterPro"/>
</dbReference>
<feature type="region of interest" description="Disordered" evidence="2">
    <location>
        <begin position="42"/>
        <end position="61"/>
    </location>
</feature>
<dbReference type="EMBL" id="JAOPHQ010003414">
    <property type="protein sequence ID" value="KAK0143441.1"/>
    <property type="molecule type" value="Genomic_DNA"/>
</dbReference>
<feature type="domain" description="CCHC-type" evidence="3">
    <location>
        <begin position="1063"/>
        <end position="1076"/>
    </location>
</feature>
<evidence type="ECO:0000313" key="5">
    <source>
        <dbReference type="Proteomes" id="UP001174136"/>
    </source>
</evidence>
<accession>A0AA47MNS9</accession>
<dbReference type="Pfam" id="PF18804">
    <property type="entry name" value="CxC3"/>
    <property type="match status" value="1"/>
</dbReference>
<dbReference type="InterPro" id="IPR048270">
    <property type="entry name" value="PNMA_C"/>
</dbReference>
<keyword evidence="1" id="KW-0479">Metal-binding</keyword>
<dbReference type="InterPro" id="IPR001969">
    <property type="entry name" value="Aspartic_peptidase_AS"/>
</dbReference>
<evidence type="ECO:0000313" key="4">
    <source>
        <dbReference type="EMBL" id="KAK0143441.1"/>
    </source>
</evidence>
<dbReference type="GO" id="GO:0008270">
    <property type="term" value="F:zinc ion binding"/>
    <property type="evidence" value="ECO:0007669"/>
    <property type="project" value="UniProtKB-KW"/>
</dbReference>
<dbReference type="CDD" id="cd19757">
    <property type="entry name" value="Bbox1"/>
    <property type="match status" value="1"/>
</dbReference>
<proteinExistence type="predicted"/>
<reference evidence="4" key="1">
    <citation type="journal article" date="2023" name="Front. Mar. Sci.">
        <title>A new Merluccius polli reference genome to investigate the effects of global change in West African waters.</title>
        <authorList>
            <person name="Mateo J.L."/>
            <person name="Blanco-Fernandez C."/>
            <person name="Garcia-Vazquez E."/>
            <person name="Machado-Schiaffino G."/>
        </authorList>
    </citation>
    <scope>NUCLEOTIDE SEQUENCE</scope>
    <source>
        <strain evidence="4">C29</strain>
        <tissue evidence="4">Fin</tissue>
    </source>
</reference>
<evidence type="ECO:0000259" key="3">
    <source>
        <dbReference type="PROSITE" id="PS50158"/>
    </source>
</evidence>
<keyword evidence="5" id="KW-1185">Reference proteome</keyword>
<dbReference type="InterPro" id="IPR021109">
    <property type="entry name" value="Peptidase_aspartic_dom_sf"/>
</dbReference>
<organism evidence="4 5">
    <name type="scientific">Merluccius polli</name>
    <name type="common">Benguela hake</name>
    <name type="synonym">Merluccius cadenati</name>
    <dbReference type="NCBI Taxonomy" id="89951"/>
    <lineage>
        <taxon>Eukaryota</taxon>
        <taxon>Metazoa</taxon>
        <taxon>Chordata</taxon>
        <taxon>Craniata</taxon>
        <taxon>Vertebrata</taxon>
        <taxon>Euteleostomi</taxon>
        <taxon>Actinopterygii</taxon>
        <taxon>Neopterygii</taxon>
        <taxon>Teleostei</taxon>
        <taxon>Neoteleostei</taxon>
        <taxon>Acanthomorphata</taxon>
        <taxon>Zeiogadaria</taxon>
        <taxon>Gadariae</taxon>
        <taxon>Gadiformes</taxon>
        <taxon>Gadoidei</taxon>
        <taxon>Merlucciidae</taxon>
        <taxon>Merluccius</taxon>
    </lineage>
</organism>
<feature type="compositionally biased region" description="Basic residues" evidence="2">
    <location>
        <begin position="1701"/>
        <end position="1711"/>
    </location>
</feature>
<gene>
    <name evidence="4" type="primary">PNMA1_9</name>
    <name evidence="4" type="ORF">N1851_018416</name>
</gene>
<dbReference type="GO" id="GO:0006508">
    <property type="term" value="P:proteolysis"/>
    <property type="evidence" value="ECO:0007669"/>
    <property type="project" value="InterPro"/>
</dbReference>
<feature type="region of interest" description="Disordered" evidence="2">
    <location>
        <begin position="1011"/>
        <end position="1056"/>
    </location>
</feature>
<dbReference type="Proteomes" id="UP001174136">
    <property type="component" value="Unassembled WGS sequence"/>
</dbReference>
<name>A0AA47MNS9_MERPO</name>
<sequence>MSDSELQDLLKSADNMIDYLTYDLQEVDDLLAKLQKEEAATAPLPTISQKTHPPVDAPDTSSEVVFAPKAIERFLQDLQHSLCDATGDEMEAPSPRAPLASSNWSTRKSIFSESWRAARPQLVNTAVALENVEAHICQQCSSNSAVVRCRDCRPRPFFCAKCDVSMHTRHPLHNRDGSTSGFFQPLPPTTYVLNKALSPCVHYVPVEIAEKICGCPTESLRIKPGKAVAVITMNGRHDLSMPELACSACKATWTAGVEDVLKSDYWPATLHFATIYATDVFFSFEEIKMAAPGLSCKAFLKMLDQRTVRFGRTGKISGDSFIKSFFEWEAVRYEVDSLSKEGACSPDMLAVSVDGNRKHYRFKNAARSEEQAIFSNIFIAKDEDVTRFVNYIHSTTKHVSGRAFCGGEWSAARKTSQKSASKLDEEGLELAEKLASSRPTFFCMDVACKYWPYLEEIIKSCPEFEHLLEMKPFLSLFHAKAHDFKCEIKWSGAFLEGAGLTLGEEVEQLNAFFSRIAVTTKHMSKAGRSDMLTLMAMRWNEQKMNNLATYLSRRYLKTNNVKVPNSVIVSGITNTETDEELYDFLKQYGSIERIIPIDSPHTAHSDKQTIIEYRYGTAVQSLASLLPHTLDTSSPANSYCIRALASVYTPVASKTATQTYLSDLREIAKQTGKDLATLLKEELSIISDAVDLENSETQSDDLELNSPEQHVPQRAAQVGPNNTVPERHVQPGRKGTPPPAPAKETPSALKLCDVNPPEIQKVIVEHIVRSEDSAMHVNTALRLRPFSGRLPRPNNEADYETWRSNVGLLLKDTRQSDLHKSRKLLESLLSPAIDIVKHLIPETPPRVYLEILDSAFSTVEDGDDLFAKYLNTMQDSGEQPSAYLQRLQVMLNTTLRRGGVSAAEFDRQLLRQFVRGCWDNTLISELQLEQKKQNPPTFAELLLSLRTAEDRRASKAFRMKHHLSASRPKVSSHYQGICVQYDEECSTSQSPSPSSEIQDLKRQIADLQTQLARVTQKDHRKSQAKPTTKPKTPTPAFQRIQTPTPHSQPERSATSKRPKPWYCFRCGEDGHIKPQCDGEPNPSLVATKGRLLKEKQQAWDAKKCPKQKQRVFHMCSTSHTKKQSATLPKGLVGARCTAQVTIGGRECSCLLDTGSQVSTIPNSFYQETLSHLPIHSLSDLLEVEGANGQEVPYLGYIKVTISFLKNTFGVDIDIPTLALIVPDMRSTLSSVLVGTNALDVLYEQYADVTPQNYQSLPYGYRAVLKTLGARQRDTFDSSMGKVRLHSSDAETIAAGQTRVFEGSVSCRTTNSSQWVMVESPTAVSLPGGILVTDGLVNLPSKQPHCLPVILKNESDHDITLPPKVVIAEIHAIKSVQPLKSPSSDSSFGSDPKLNLEFDFSDSPISSEWKDRMTENYKVATENAKKTADRNKARFDKHVVESTLTEGDRVLVRNVRLRGKHKLADKWESDVYVVIKQSGDIPVYVVRPETKDGPLRTLHRDMLLPCGFLSLTPVEAEVAIEERPRRPRTRQCPRDERSYESEHQDSDSEDHDVPYFYGHDSTVVDTEGVHCTPAAIESTMMNTELMNTELGNPRHFAVSTVEQDLPDVVEVVPEAAPVVTVDPSLPDETYLPVNPENALSVLSHEENVLPDMNPENALPILSHEENVLPDVNPESALPEMNPCENDLPDANPEEDARENGSHPRKSSRHRQPIQRLTYPHLGNPLVTVVQSLFQSLSAVISDSLNEPNSFESHRVMTVNSRHKCYMKTKEVESIKAELAATDGQFEDWVRDVKDWAETATTNNTTDTAALARKIEMLVVSIKRRSQRLYKDCDSNKGRARIRRKIGEEKGILTAVVQQYNRMVPSTETLCLETILLCVDLRTKRRVFDSVMAERRLREEKTILLSEMNRHWRSLTVRGDSLKELSSLISRTTMQDSLWALTEDGIKGLQSIAKQKLHRVREIMAFARHCYHQVLTGEENFLQSFSKEYSDSDSDSDLEDLE</sequence>
<feature type="region of interest" description="Disordered" evidence="2">
    <location>
        <begin position="712"/>
        <end position="748"/>
    </location>
</feature>
<evidence type="ECO:0000256" key="1">
    <source>
        <dbReference type="PROSITE-ProRule" id="PRU00047"/>
    </source>
</evidence>
<dbReference type="CDD" id="cd00303">
    <property type="entry name" value="retropepsin_like"/>
    <property type="match status" value="1"/>
</dbReference>
<dbReference type="PROSITE" id="PS50158">
    <property type="entry name" value="ZF_CCHC"/>
    <property type="match status" value="1"/>
</dbReference>
<evidence type="ECO:0000256" key="2">
    <source>
        <dbReference type="SAM" id="MobiDB-lite"/>
    </source>
</evidence>
<dbReference type="CDD" id="cd00590">
    <property type="entry name" value="RRM_SF"/>
    <property type="match status" value="1"/>
</dbReference>
<protein>
    <submittedName>
        <fullName evidence="4">Paraneoplastic antigen Ma1</fullName>
    </submittedName>
</protein>
<comment type="caution">
    <text evidence="4">The sequence shown here is derived from an EMBL/GenBank/DDBJ whole genome shotgun (WGS) entry which is preliminary data.</text>
</comment>
<dbReference type="InterPro" id="IPR040521">
    <property type="entry name" value="KDZ"/>
</dbReference>